<comment type="caution">
    <text evidence="1">The sequence shown here is derived from an EMBL/GenBank/DDBJ whole genome shotgun (WGS) entry which is preliminary data.</text>
</comment>
<reference evidence="1 2" key="1">
    <citation type="submission" date="2020-04" db="EMBL/GenBank/DDBJ databases">
        <title>Gordonia sp. nov. TBRC 11910.</title>
        <authorList>
            <person name="Suriyachadkun C."/>
        </authorList>
    </citation>
    <scope>NUCLEOTIDE SEQUENCE [LARGE SCALE GENOMIC DNA]</scope>
    <source>
        <strain evidence="1 2">TBRC 11910</strain>
    </source>
</reference>
<protein>
    <submittedName>
        <fullName evidence="1">Uncharacterized protein</fullName>
    </submittedName>
</protein>
<keyword evidence="2" id="KW-1185">Reference proteome</keyword>
<gene>
    <name evidence="1" type="ORF">HH308_06490</name>
</gene>
<sequence>MTLSIDDLEALLDAGWEVPEEDRWRKRRLTDEEFAEDYQWLRSSGVDCHRMIAKRMGVGYTTLMTRIVRQRLDRDVRDQLEQLIESGREFTSFDLTLAPSTDAAGGYIRGAIMAGRVEASGPVGIQRVFRGVA</sequence>
<dbReference type="AlphaFoldDB" id="A0A848KR52"/>
<accession>A0A848KR52</accession>
<evidence type="ECO:0000313" key="2">
    <source>
        <dbReference type="Proteomes" id="UP000550729"/>
    </source>
</evidence>
<evidence type="ECO:0000313" key="1">
    <source>
        <dbReference type="EMBL" id="NMO00860.1"/>
    </source>
</evidence>
<proteinExistence type="predicted"/>
<dbReference type="EMBL" id="JABBNB010000005">
    <property type="protein sequence ID" value="NMO00860.1"/>
    <property type="molecule type" value="Genomic_DNA"/>
</dbReference>
<dbReference type="Proteomes" id="UP000550729">
    <property type="component" value="Unassembled WGS sequence"/>
</dbReference>
<dbReference type="RefSeq" id="WP_170193365.1">
    <property type="nucleotide sequence ID" value="NZ_JABBNB010000005.1"/>
</dbReference>
<organism evidence="1 2">
    <name type="scientific">Gordonia asplenii</name>
    <dbReference type="NCBI Taxonomy" id="2725283"/>
    <lineage>
        <taxon>Bacteria</taxon>
        <taxon>Bacillati</taxon>
        <taxon>Actinomycetota</taxon>
        <taxon>Actinomycetes</taxon>
        <taxon>Mycobacteriales</taxon>
        <taxon>Gordoniaceae</taxon>
        <taxon>Gordonia</taxon>
    </lineage>
</organism>
<name>A0A848KR52_9ACTN</name>